<dbReference type="OrthoDB" id="9804204at2"/>
<evidence type="ECO:0000256" key="6">
    <source>
        <dbReference type="ARBA" id="ARBA00023316"/>
    </source>
</evidence>
<dbReference type="GO" id="GO:0004180">
    <property type="term" value="F:carboxypeptidase activity"/>
    <property type="evidence" value="ECO:0007669"/>
    <property type="project" value="UniProtKB-ARBA"/>
</dbReference>
<dbReference type="InterPro" id="IPR005490">
    <property type="entry name" value="LD_TPept_cat_dom"/>
</dbReference>
<keyword evidence="10" id="KW-1185">Reference proteome</keyword>
<dbReference type="PANTHER" id="PTHR38589">
    <property type="entry name" value="BLR0621 PROTEIN"/>
    <property type="match status" value="1"/>
</dbReference>
<dbReference type="GO" id="GO:0009252">
    <property type="term" value="P:peptidoglycan biosynthetic process"/>
    <property type="evidence" value="ECO:0007669"/>
    <property type="project" value="UniProtKB-UniPathway"/>
</dbReference>
<evidence type="ECO:0000259" key="8">
    <source>
        <dbReference type="PROSITE" id="PS52029"/>
    </source>
</evidence>
<accession>A0A037ZRJ9</accession>
<dbReference type="SUPFAM" id="SSF141523">
    <property type="entry name" value="L,D-transpeptidase catalytic domain-like"/>
    <property type="match status" value="1"/>
</dbReference>
<reference evidence="9 10" key="1">
    <citation type="submission" date="2014-03" db="EMBL/GenBank/DDBJ databases">
        <title>Draft Genome Sequence of Actibacterium mucosum KCTC 23349, a Marine Alphaproteobacterium with Complex Ionic Requirements Isolated from Mediterranean Seawater at Malvarrosa Beach, Valencia, Spain.</title>
        <authorList>
            <person name="Arahal D.R."/>
            <person name="Shao Z."/>
            <person name="Lai Q."/>
            <person name="Pujalte M.J."/>
        </authorList>
    </citation>
    <scope>NUCLEOTIDE SEQUENCE [LARGE SCALE GENOMIC DNA]</scope>
    <source>
        <strain evidence="9 10">KCTC 23349</strain>
    </source>
</reference>
<dbReference type="CDD" id="cd16913">
    <property type="entry name" value="YkuD_like"/>
    <property type="match status" value="1"/>
</dbReference>
<sequence>MSHLVVTRWGARVGARRMPCAIGRGGLTGDKREGDGATPLGAHRVVGGYYRADRMAQPAAWLAPIGPRDLWCDDPTHPAYNLPVQAPFDGSHERLRRGDPLYDLVLATTWNFPDAEPGRGSAIFVHQWRKPRHPTEGCVAFHARDLRWLLRHIGPGSVIEISG</sequence>
<evidence type="ECO:0000256" key="4">
    <source>
        <dbReference type="ARBA" id="ARBA00022960"/>
    </source>
</evidence>
<dbReference type="STRING" id="1454373.ACMU_02890"/>
<evidence type="ECO:0000256" key="2">
    <source>
        <dbReference type="ARBA" id="ARBA00005992"/>
    </source>
</evidence>
<comment type="caution">
    <text evidence="9">The sequence shown here is derived from an EMBL/GenBank/DDBJ whole genome shotgun (WGS) entry which is preliminary data.</text>
</comment>
<dbReference type="GO" id="GO:0016740">
    <property type="term" value="F:transferase activity"/>
    <property type="evidence" value="ECO:0007669"/>
    <property type="project" value="UniProtKB-KW"/>
</dbReference>
<dbReference type="RefSeq" id="WP_035255827.1">
    <property type="nucleotide sequence ID" value="NZ_JFKE01000001.1"/>
</dbReference>
<dbReference type="AlphaFoldDB" id="A0A037ZRJ9"/>
<protein>
    <recommendedName>
        <fullName evidence="8">L,D-TPase catalytic domain-containing protein</fullName>
    </recommendedName>
</protein>
<dbReference type="GO" id="GO:0008360">
    <property type="term" value="P:regulation of cell shape"/>
    <property type="evidence" value="ECO:0007669"/>
    <property type="project" value="UniProtKB-UniRule"/>
</dbReference>
<evidence type="ECO:0000256" key="7">
    <source>
        <dbReference type="PROSITE-ProRule" id="PRU01373"/>
    </source>
</evidence>
<evidence type="ECO:0000256" key="1">
    <source>
        <dbReference type="ARBA" id="ARBA00004752"/>
    </source>
</evidence>
<keyword evidence="6 7" id="KW-0961">Cell wall biogenesis/degradation</keyword>
<dbReference type="EMBL" id="JFKE01000001">
    <property type="protein sequence ID" value="KAJ57467.1"/>
    <property type="molecule type" value="Genomic_DNA"/>
</dbReference>
<name>A0A037ZRJ9_9RHOB</name>
<feature type="active site" description="Proton donor/acceptor" evidence="7">
    <location>
        <position position="126"/>
    </location>
</feature>
<proteinExistence type="inferred from homology"/>
<evidence type="ECO:0000313" key="9">
    <source>
        <dbReference type="EMBL" id="KAJ57467.1"/>
    </source>
</evidence>
<keyword evidence="4 7" id="KW-0133">Cell shape</keyword>
<comment type="similarity">
    <text evidence="2">Belongs to the YkuD family.</text>
</comment>
<evidence type="ECO:0000256" key="3">
    <source>
        <dbReference type="ARBA" id="ARBA00022679"/>
    </source>
</evidence>
<dbReference type="Gene3D" id="2.40.440.10">
    <property type="entry name" value="L,D-transpeptidase catalytic domain-like"/>
    <property type="match status" value="1"/>
</dbReference>
<evidence type="ECO:0000313" key="10">
    <source>
        <dbReference type="Proteomes" id="UP000026249"/>
    </source>
</evidence>
<dbReference type="UniPathway" id="UPA00219"/>
<evidence type="ECO:0000256" key="5">
    <source>
        <dbReference type="ARBA" id="ARBA00022984"/>
    </source>
</evidence>
<keyword evidence="5 7" id="KW-0573">Peptidoglycan synthesis</keyword>
<organism evidence="9 10">
    <name type="scientific">Actibacterium mucosum KCTC 23349</name>
    <dbReference type="NCBI Taxonomy" id="1454373"/>
    <lineage>
        <taxon>Bacteria</taxon>
        <taxon>Pseudomonadati</taxon>
        <taxon>Pseudomonadota</taxon>
        <taxon>Alphaproteobacteria</taxon>
        <taxon>Rhodobacterales</taxon>
        <taxon>Roseobacteraceae</taxon>
        <taxon>Actibacterium</taxon>
    </lineage>
</organism>
<dbReference type="GO" id="GO:0071555">
    <property type="term" value="P:cell wall organization"/>
    <property type="evidence" value="ECO:0007669"/>
    <property type="project" value="UniProtKB-UniRule"/>
</dbReference>
<feature type="domain" description="L,D-TPase catalytic" evidence="8">
    <location>
        <begin position="1"/>
        <end position="162"/>
    </location>
</feature>
<dbReference type="InterPro" id="IPR038063">
    <property type="entry name" value="Transpep_catalytic_dom"/>
</dbReference>
<keyword evidence="3" id="KW-0808">Transferase</keyword>
<gene>
    <name evidence="9" type="ORF">ACMU_02890</name>
</gene>
<dbReference type="PROSITE" id="PS52029">
    <property type="entry name" value="LD_TPASE"/>
    <property type="match status" value="1"/>
</dbReference>
<dbReference type="Pfam" id="PF03734">
    <property type="entry name" value="YkuD"/>
    <property type="match status" value="1"/>
</dbReference>
<feature type="active site" description="Nucleophile" evidence="7">
    <location>
        <position position="138"/>
    </location>
</feature>
<dbReference type="Proteomes" id="UP000026249">
    <property type="component" value="Unassembled WGS sequence"/>
</dbReference>
<comment type="pathway">
    <text evidence="1 7">Cell wall biogenesis; peptidoglycan biosynthesis.</text>
</comment>
<dbReference type="PANTHER" id="PTHR38589:SF1">
    <property type="entry name" value="BLR0621 PROTEIN"/>
    <property type="match status" value="1"/>
</dbReference>